<dbReference type="AlphaFoldDB" id="A0A8B7ZQV2"/>
<evidence type="ECO:0000313" key="3">
    <source>
        <dbReference type="RefSeq" id="XP_022107255.1"/>
    </source>
</evidence>
<dbReference type="SUPFAM" id="SSF53098">
    <property type="entry name" value="Ribonuclease H-like"/>
    <property type="match status" value="1"/>
</dbReference>
<evidence type="ECO:0000259" key="1">
    <source>
        <dbReference type="SMART" id="SM00474"/>
    </source>
</evidence>
<dbReference type="GO" id="GO:0006139">
    <property type="term" value="P:nucleobase-containing compound metabolic process"/>
    <property type="evidence" value="ECO:0007669"/>
    <property type="project" value="InterPro"/>
</dbReference>
<dbReference type="KEGG" id="aplc:110988236"/>
<dbReference type="Proteomes" id="UP000694845">
    <property type="component" value="Unplaced"/>
</dbReference>
<dbReference type="InterPro" id="IPR036397">
    <property type="entry name" value="RNaseH_sf"/>
</dbReference>
<dbReference type="PANTHER" id="PTHR46814:SF1">
    <property type="entry name" value="EGALITARIAN, ISOFORM B"/>
    <property type="match status" value="1"/>
</dbReference>
<dbReference type="PANTHER" id="PTHR46814">
    <property type="entry name" value="EGALITARIAN, ISOFORM B"/>
    <property type="match status" value="1"/>
</dbReference>
<dbReference type="InterPro" id="IPR012337">
    <property type="entry name" value="RNaseH-like_sf"/>
</dbReference>
<dbReference type="OMA" id="ENMRSFM"/>
<dbReference type="InterPro" id="IPR002562">
    <property type="entry name" value="3'-5'_exonuclease_dom"/>
</dbReference>
<keyword evidence="2" id="KW-1185">Reference proteome</keyword>
<dbReference type="OrthoDB" id="368776at2759"/>
<dbReference type="Pfam" id="PF01612">
    <property type="entry name" value="DNA_pol_A_exo1"/>
    <property type="match status" value="1"/>
</dbReference>
<sequence length="457" mass="51593">MAYFTEATPHTPAHFSKRESDLYDLEEVDAVLGAHSQVLEVCDKWAVVSVANCCRAIVFKGKICRGNVPHVCKMGDYLCPGYNVVVDVRRLKKGDAEARRQQCGWVVTKIVREEVTPLSPAYYRDHGNLFDFMDKGKRRGNSASLRPREIDQLGGWTGEAVHLIRSFLSSWNGISLAGLMDNLQSAKPIIKDALYCVKALRDFVESQPRFFTLTSQGFVYLQGGHRASCIENEIKSRLPRMDIGIFGDNAVIVHKPWHVGGIIKPVIRDEDTRVVALDTERASNSDCEYLSTVQIAIIDSVCPTPFIFDVLYWSNRDFKTSKLKHLLESERVLKVVHDCRGDSAVLERYGITLRNVFDTAVAHTTIMEQSNVGYTPPPNFTRLCEVFGRFTPQRNSKVVYQGNRNFWAKRPLTDNMIDHAASDVMGLATNVYENMRSFMNPAWKSRFDALCAKSLGH</sequence>
<organism evidence="2 3">
    <name type="scientific">Acanthaster planci</name>
    <name type="common">Crown-of-thorns starfish</name>
    <dbReference type="NCBI Taxonomy" id="133434"/>
    <lineage>
        <taxon>Eukaryota</taxon>
        <taxon>Metazoa</taxon>
        <taxon>Echinodermata</taxon>
        <taxon>Eleutherozoa</taxon>
        <taxon>Asterozoa</taxon>
        <taxon>Asteroidea</taxon>
        <taxon>Valvatacea</taxon>
        <taxon>Valvatida</taxon>
        <taxon>Acanthasteridae</taxon>
        <taxon>Acanthaster</taxon>
    </lineage>
</organism>
<dbReference type="SMART" id="SM00474">
    <property type="entry name" value="35EXOc"/>
    <property type="match status" value="1"/>
</dbReference>
<gene>
    <name evidence="3" type="primary">LOC110988236</name>
</gene>
<name>A0A8B7ZQV2_ACAPL</name>
<dbReference type="Gene3D" id="3.30.420.10">
    <property type="entry name" value="Ribonuclease H-like superfamily/Ribonuclease H"/>
    <property type="match status" value="1"/>
</dbReference>
<feature type="domain" description="3'-5' exonuclease" evidence="1">
    <location>
        <begin position="257"/>
        <end position="440"/>
    </location>
</feature>
<dbReference type="GO" id="GO:0008408">
    <property type="term" value="F:3'-5' exonuclease activity"/>
    <property type="evidence" value="ECO:0007669"/>
    <property type="project" value="InterPro"/>
</dbReference>
<accession>A0A8B7ZQV2</accession>
<evidence type="ECO:0000313" key="2">
    <source>
        <dbReference type="Proteomes" id="UP000694845"/>
    </source>
</evidence>
<dbReference type="RefSeq" id="XP_022107255.1">
    <property type="nucleotide sequence ID" value="XM_022251563.1"/>
</dbReference>
<protein>
    <submittedName>
        <fullName evidence="3">Uncharacterized protein LOC110988236</fullName>
    </submittedName>
</protein>
<proteinExistence type="predicted"/>
<dbReference type="GO" id="GO:0003676">
    <property type="term" value="F:nucleic acid binding"/>
    <property type="evidence" value="ECO:0007669"/>
    <property type="project" value="InterPro"/>
</dbReference>
<reference evidence="3" key="1">
    <citation type="submission" date="2025-08" db="UniProtKB">
        <authorList>
            <consortium name="RefSeq"/>
        </authorList>
    </citation>
    <scope>IDENTIFICATION</scope>
</reference>
<dbReference type="GeneID" id="110988236"/>